<dbReference type="Gene3D" id="2.40.128.20">
    <property type="match status" value="1"/>
</dbReference>
<dbReference type="AlphaFoldDB" id="A0A5E4Q4G3"/>
<accession>A0A5E4Q4G3</accession>
<gene>
    <name evidence="2" type="ORF">LSINAPIS_LOCUS5395</name>
</gene>
<dbReference type="Proteomes" id="UP000324832">
    <property type="component" value="Unassembled WGS sequence"/>
</dbReference>
<evidence type="ECO:0000313" key="3">
    <source>
        <dbReference type="Proteomes" id="UP000324832"/>
    </source>
</evidence>
<evidence type="ECO:0008006" key="4">
    <source>
        <dbReference type="Google" id="ProtNLM"/>
    </source>
</evidence>
<dbReference type="SUPFAM" id="SSF50814">
    <property type="entry name" value="Lipocalins"/>
    <property type="match status" value="1"/>
</dbReference>
<dbReference type="EMBL" id="FZQP02001537">
    <property type="protein sequence ID" value="VVC93145.1"/>
    <property type="molecule type" value="Genomic_DNA"/>
</dbReference>
<dbReference type="GO" id="GO:0008289">
    <property type="term" value="F:lipid binding"/>
    <property type="evidence" value="ECO:0007669"/>
    <property type="project" value="InterPro"/>
</dbReference>
<sequence length="137" mass="15662">MQQYLCKQFVQVGEENFEDYLIFIGKGYLARKAALNLRPTLVLTKDEFGTYTLSFRSALISSSIIFTPGEEFDEVKPDGVKVRAKIEIAGNKLIHTQTEENGRSSLHIREYFDDRMIITTTAGGLEKTAIRYFELVR</sequence>
<reference evidence="2 3" key="1">
    <citation type="submission" date="2017-07" db="EMBL/GenBank/DDBJ databases">
        <authorList>
            <person name="Talla V."/>
            <person name="Backstrom N."/>
        </authorList>
    </citation>
    <scope>NUCLEOTIDE SEQUENCE [LARGE SCALE GENOMIC DNA]</scope>
</reference>
<evidence type="ECO:0000256" key="1">
    <source>
        <dbReference type="ARBA" id="ARBA00008390"/>
    </source>
</evidence>
<dbReference type="InterPro" id="IPR012674">
    <property type="entry name" value="Calycin"/>
</dbReference>
<keyword evidence="3" id="KW-1185">Reference proteome</keyword>
<dbReference type="InterPro" id="IPR031259">
    <property type="entry name" value="ILBP"/>
</dbReference>
<dbReference type="CDD" id="cd00742">
    <property type="entry name" value="FABP"/>
    <property type="match status" value="1"/>
</dbReference>
<protein>
    <recommendedName>
        <fullName evidence="4">Lipocalin/cytosolic fatty-acid binding domain-containing protein</fullName>
    </recommendedName>
</protein>
<comment type="similarity">
    <text evidence="1">Belongs to the calycin superfamily. Fatty-acid binding protein (FABP) family.</text>
</comment>
<proteinExistence type="inferred from homology"/>
<dbReference type="PANTHER" id="PTHR11955">
    <property type="entry name" value="FATTY ACID BINDING PROTEIN"/>
    <property type="match status" value="1"/>
</dbReference>
<evidence type="ECO:0000313" key="2">
    <source>
        <dbReference type="EMBL" id="VVC93145.1"/>
    </source>
</evidence>
<name>A0A5E4Q4G3_9NEOP</name>
<organism evidence="2 3">
    <name type="scientific">Leptidea sinapis</name>
    <dbReference type="NCBI Taxonomy" id="189913"/>
    <lineage>
        <taxon>Eukaryota</taxon>
        <taxon>Metazoa</taxon>
        <taxon>Ecdysozoa</taxon>
        <taxon>Arthropoda</taxon>
        <taxon>Hexapoda</taxon>
        <taxon>Insecta</taxon>
        <taxon>Pterygota</taxon>
        <taxon>Neoptera</taxon>
        <taxon>Endopterygota</taxon>
        <taxon>Lepidoptera</taxon>
        <taxon>Glossata</taxon>
        <taxon>Ditrysia</taxon>
        <taxon>Papilionoidea</taxon>
        <taxon>Pieridae</taxon>
        <taxon>Dismorphiinae</taxon>
        <taxon>Leptidea</taxon>
    </lineage>
</organism>